<evidence type="ECO:0000313" key="6">
    <source>
        <dbReference type="Proteomes" id="UP000315395"/>
    </source>
</evidence>
<comment type="subcellular location">
    <subcellularLocation>
        <location evidence="3">Cytoplasm</location>
    </subcellularLocation>
</comment>
<dbReference type="InterPro" id="IPR000182">
    <property type="entry name" value="GNAT_dom"/>
</dbReference>
<dbReference type="CDD" id="cd04301">
    <property type="entry name" value="NAT_SF"/>
    <property type="match status" value="1"/>
</dbReference>
<keyword evidence="1 5" id="KW-0808">Transferase</keyword>
<keyword evidence="3" id="KW-0963">Cytoplasm</keyword>
<dbReference type="NCBIfam" id="TIGR01575">
    <property type="entry name" value="rimI"/>
    <property type="match status" value="1"/>
</dbReference>
<evidence type="ECO:0000256" key="1">
    <source>
        <dbReference type="ARBA" id="ARBA00022679"/>
    </source>
</evidence>
<dbReference type="InterPro" id="IPR006464">
    <property type="entry name" value="AcTrfase_RimI/Ard1"/>
</dbReference>
<comment type="function">
    <text evidence="3">Acetylates the N-terminal alanine of ribosomal protein bS18.</text>
</comment>
<dbReference type="Pfam" id="PF00583">
    <property type="entry name" value="Acetyltransf_1"/>
    <property type="match status" value="1"/>
</dbReference>
<dbReference type="Gene3D" id="3.40.630.30">
    <property type="match status" value="1"/>
</dbReference>
<reference evidence="5 6" key="1">
    <citation type="submission" date="2019-07" db="EMBL/GenBank/DDBJ databases">
        <title>complete genome sequencing of Ornithinimicrobium sp. H23M54.</title>
        <authorList>
            <person name="Bae J.-W."/>
            <person name="Lee S.-Y."/>
        </authorList>
    </citation>
    <scope>NUCLEOTIDE SEQUENCE [LARGE SCALE GENOMIC DNA]</scope>
    <source>
        <strain evidence="5 6">H23M54</strain>
    </source>
</reference>
<evidence type="ECO:0000256" key="3">
    <source>
        <dbReference type="RuleBase" id="RU363094"/>
    </source>
</evidence>
<keyword evidence="6" id="KW-1185">Reference proteome</keyword>
<feature type="domain" description="N-acetyltransferase" evidence="4">
    <location>
        <begin position="1"/>
        <end position="144"/>
    </location>
</feature>
<comment type="catalytic activity">
    <reaction evidence="3">
        <text>N-terminal L-alanyl-[ribosomal protein bS18] + acetyl-CoA = N-terminal N(alpha)-acetyl-L-alanyl-[ribosomal protein bS18] + CoA + H(+)</text>
        <dbReference type="Rhea" id="RHEA:43756"/>
        <dbReference type="Rhea" id="RHEA-COMP:10676"/>
        <dbReference type="Rhea" id="RHEA-COMP:10677"/>
        <dbReference type="ChEBI" id="CHEBI:15378"/>
        <dbReference type="ChEBI" id="CHEBI:57287"/>
        <dbReference type="ChEBI" id="CHEBI:57288"/>
        <dbReference type="ChEBI" id="CHEBI:64718"/>
        <dbReference type="ChEBI" id="CHEBI:83683"/>
        <dbReference type="EC" id="2.3.1.266"/>
    </reaction>
</comment>
<dbReference type="PROSITE" id="PS51186">
    <property type="entry name" value="GNAT"/>
    <property type="match status" value="1"/>
</dbReference>
<dbReference type="PANTHER" id="PTHR43877">
    <property type="entry name" value="AMINOALKYLPHOSPHONATE N-ACETYLTRANSFERASE-RELATED-RELATED"/>
    <property type="match status" value="1"/>
</dbReference>
<dbReference type="InterPro" id="IPR050832">
    <property type="entry name" value="Bact_Acetyltransf"/>
</dbReference>
<sequence length="147" mass="16117">MRWQDLPEVHRIEQAAFAEDPWSMDSLWGELAARPRRDYVVLEADASGELVGYAGLDLAGESSDVMTIAVDPARRGAGHGTVLLETLLDHAADAGASQIMLEVRADNEGAIGLYQRHGFAELHRRRGYYQPGAVDALIMKKEVGSRD</sequence>
<organism evidence="5 6">
    <name type="scientific">Ornithinimicrobium ciconiae</name>
    <dbReference type="NCBI Taxonomy" id="2594265"/>
    <lineage>
        <taxon>Bacteria</taxon>
        <taxon>Bacillati</taxon>
        <taxon>Actinomycetota</taxon>
        <taxon>Actinomycetes</taxon>
        <taxon>Micrococcales</taxon>
        <taxon>Ornithinimicrobiaceae</taxon>
        <taxon>Ornithinimicrobium</taxon>
    </lineage>
</organism>
<dbReference type="Proteomes" id="UP000315395">
    <property type="component" value="Chromosome"/>
</dbReference>
<evidence type="ECO:0000259" key="4">
    <source>
        <dbReference type="PROSITE" id="PS51186"/>
    </source>
</evidence>
<keyword evidence="2" id="KW-0012">Acyltransferase</keyword>
<dbReference type="AlphaFoldDB" id="A0A516GFD9"/>
<proteinExistence type="inferred from homology"/>
<protein>
    <recommendedName>
        <fullName evidence="3">[Ribosomal protein bS18]-alanine N-acetyltransferase</fullName>
        <ecNumber evidence="3">2.3.1.266</ecNumber>
    </recommendedName>
</protein>
<dbReference type="InterPro" id="IPR016181">
    <property type="entry name" value="Acyl_CoA_acyltransferase"/>
</dbReference>
<gene>
    <name evidence="5" type="primary">rimI</name>
    <name evidence="5" type="ORF">FNH13_05890</name>
</gene>
<evidence type="ECO:0000256" key="2">
    <source>
        <dbReference type="ARBA" id="ARBA00023315"/>
    </source>
</evidence>
<comment type="similarity">
    <text evidence="3">Belongs to the acetyltransferase family. RimI subfamily.</text>
</comment>
<dbReference type="EC" id="2.3.1.266" evidence="3"/>
<dbReference type="OrthoDB" id="529907at2"/>
<dbReference type="GO" id="GO:0008999">
    <property type="term" value="F:protein-N-terminal-alanine acetyltransferase activity"/>
    <property type="evidence" value="ECO:0007669"/>
    <property type="project" value="UniProtKB-EC"/>
</dbReference>
<evidence type="ECO:0000313" key="5">
    <source>
        <dbReference type="EMBL" id="QDO90236.1"/>
    </source>
</evidence>
<name>A0A516GFD9_9MICO</name>
<dbReference type="SUPFAM" id="SSF55729">
    <property type="entry name" value="Acyl-CoA N-acyltransferases (Nat)"/>
    <property type="match status" value="1"/>
</dbReference>
<dbReference type="EMBL" id="CP041616">
    <property type="protein sequence ID" value="QDO90236.1"/>
    <property type="molecule type" value="Genomic_DNA"/>
</dbReference>
<accession>A0A516GFD9</accession>
<dbReference type="KEGG" id="orz:FNH13_05890"/>
<dbReference type="GO" id="GO:0005737">
    <property type="term" value="C:cytoplasm"/>
    <property type="evidence" value="ECO:0007669"/>
    <property type="project" value="UniProtKB-SubCell"/>
</dbReference>